<proteinExistence type="inferred from homology"/>
<evidence type="ECO:0000313" key="20">
    <source>
        <dbReference type="Proteomes" id="UP000705867"/>
    </source>
</evidence>
<comment type="similarity">
    <text evidence="3 14">Belongs to the glycosyl hydrolase 13 family.</text>
</comment>
<evidence type="ECO:0000313" key="19">
    <source>
        <dbReference type="EMBL" id="MBZ0156668.1"/>
    </source>
</evidence>
<dbReference type="SUPFAM" id="SSF51445">
    <property type="entry name" value="(Trans)glycosidases"/>
    <property type="match status" value="1"/>
</dbReference>
<dbReference type="AlphaFoldDB" id="A0A953J6Q0"/>
<organism evidence="19 20">
    <name type="scientific">Candidatus Nitrobium versatile</name>
    <dbReference type="NCBI Taxonomy" id="2884831"/>
    <lineage>
        <taxon>Bacteria</taxon>
        <taxon>Pseudomonadati</taxon>
        <taxon>Nitrospirota</taxon>
        <taxon>Nitrospiria</taxon>
        <taxon>Nitrospirales</taxon>
        <taxon>Nitrospiraceae</taxon>
        <taxon>Candidatus Nitrobium</taxon>
    </lineage>
</organism>
<dbReference type="InterPro" id="IPR012768">
    <property type="entry name" value="Trehalose_TreZ"/>
</dbReference>
<dbReference type="Gene3D" id="1.10.10.760">
    <property type="entry name" value="E-set domains of sugar-utilizing enzymes"/>
    <property type="match status" value="1"/>
</dbReference>
<evidence type="ECO:0000256" key="3">
    <source>
        <dbReference type="ARBA" id="ARBA00008061"/>
    </source>
</evidence>
<evidence type="ECO:0000259" key="18">
    <source>
        <dbReference type="SMART" id="SM00642"/>
    </source>
</evidence>
<dbReference type="PANTHER" id="PTHR43651">
    <property type="entry name" value="1,4-ALPHA-GLUCAN-BRANCHING ENZYME"/>
    <property type="match status" value="1"/>
</dbReference>
<dbReference type="InterPro" id="IPR013783">
    <property type="entry name" value="Ig-like_fold"/>
</dbReference>
<feature type="binding site" evidence="16">
    <location>
        <begin position="390"/>
        <end position="395"/>
    </location>
    <ligand>
        <name>substrate</name>
    </ligand>
</feature>
<dbReference type="GO" id="GO:0005992">
    <property type="term" value="P:trehalose biosynthetic process"/>
    <property type="evidence" value="ECO:0007669"/>
    <property type="project" value="UniProtKB-UniRule"/>
</dbReference>
<name>A0A953J6Q0_9BACT</name>
<comment type="pathway">
    <text evidence="2 14">Glycan biosynthesis; trehalose biosynthesis.</text>
</comment>
<keyword evidence="9 14" id="KW-0326">Glycosidase</keyword>
<dbReference type="Pfam" id="PF02922">
    <property type="entry name" value="CBM_48"/>
    <property type="match status" value="1"/>
</dbReference>
<evidence type="ECO:0000256" key="2">
    <source>
        <dbReference type="ARBA" id="ARBA00005199"/>
    </source>
</evidence>
<dbReference type="InterPro" id="IPR014756">
    <property type="entry name" value="Ig_E-set"/>
</dbReference>
<dbReference type="Proteomes" id="UP000705867">
    <property type="component" value="Unassembled WGS sequence"/>
</dbReference>
<dbReference type="Pfam" id="PF00128">
    <property type="entry name" value="Alpha-amylase"/>
    <property type="match status" value="1"/>
</dbReference>
<dbReference type="InterPro" id="IPR044901">
    <property type="entry name" value="Trehalose_TreZ_E-set_sf"/>
</dbReference>
<comment type="catalytic activity">
    <reaction evidence="12 14">
        <text>hydrolysis of (1-&gt;4)-alpha-D-glucosidic linkage in 4-alpha-D-[(1-&gt;4)-alpha-D-glucanosyl]n trehalose to yield trehalose and (1-&gt;4)-alpha-D-glucan.</text>
        <dbReference type="EC" id="3.2.1.141"/>
    </reaction>
</comment>
<dbReference type="Gene3D" id="3.20.20.80">
    <property type="entry name" value="Glycosidases"/>
    <property type="match status" value="1"/>
</dbReference>
<sequence>MIRLGAVYCGGGVTEFTVWAPYARSLDVFLTSPEGRHVPLTAKPRGYWRAAVQDVYPGTRYFYRLNGEAERPDPASRFQPCGVHGPSEVTDPGSFPWEDADWKGLEADDLVFYELHTGLFTPEGSFEALIPHIPYLKDLGITAVELMPAAQFPGGRNWGYDGVYPYAPQNTYGGPEGLKTLVNALHRNGLAVFLDVVYNHLGPEGNYTHAFGPYFTAQHRTPWGEALNFEGPGSDEVRRFFIQNALYWLEEFHMDGLRLDAVHGIVDRRAVHFLADLVDAVHRVTAQWDRKVHLVAESDLNDTRLIFPRGEGGYGLDAQWNDDFHHALHALLTGERDGYYADFGRLRHLEKAFREGYVYTGQRSLFRRCRHGCPSAAIPGRQFVVFSQNHDQVGNRKGGDRPGRDADIEKLKLAAASVILSPYLPLLFMGEEYGEKAPFQYFVSFGDPALIEAVCRGRREEFSAFGWDGEIPDPQAEETFLRSKLGSDRGRTGQGAHLLAFYRRLLQLRRESPAFARACKDHLQVSGDERKGLLSVLRGSSCSTEAFCLFHFGETTAEAEPDLPGGTWERVLDSSSAEWGGKGALSPEKLCGRSSAGVPLRPFSVVVYVRCREDE</sequence>
<evidence type="ECO:0000256" key="7">
    <source>
        <dbReference type="ARBA" id="ARBA00022801"/>
    </source>
</evidence>
<dbReference type="GO" id="GO:0005737">
    <property type="term" value="C:cytoplasm"/>
    <property type="evidence" value="ECO:0007669"/>
    <property type="project" value="UniProtKB-SubCell"/>
</dbReference>
<dbReference type="EMBL" id="JAIOIV010000083">
    <property type="protein sequence ID" value="MBZ0156668.1"/>
    <property type="molecule type" value="Genomic_DNA"/>
</dbReference>
<comment type="caution">
    <text evidence="19">The sequence shown here is derived from an EMBL/GenBank/DDBJ whole genome shotgun (WGS) entry which is preliminary data.</text>
</comment>
<evidence type="ECO:0000256" key="15">
    <source>
        <dbReference type="PIRSR" id="PIRSR006337-1"/>
    </source>
</evidence>
<evidence type="ECO:0000256" key="6">
    <source>
        <dbReference type="ARBA" id="ARBA00022490"/>
    </source>
</evidence>
<dbReference type="InterPro" id="IPR017853">
    <property type="entry name" value="GH"/>
</dbReference>
<evidence type="ECO:0000256" key="17">
    <source>
        <dbReference type="PIRSR" id="PIRSR006337-3"/>
    </source>
</evidence>
<evidence type="ECO:0000256" key="16">
    <source>
        <dbReference type="PIRSR" id="PIRSR006337-2"/>
    </source>
</evidence>
<feature type="binding site" evidence="16">
    <location>
        <begin position="258"/>
        <end position="263"/>
    </location>
    <ligand>
        <name>substrate</name>
    </ligand>
</feature>
<evidence type="ECO:0000256" key="8">
    <source>
        <dbReference type="ARBA" id="ARBA00023277"/>
    </source>
</evidence>
<dbReference type="Gene3D" id="2.60.40.10">
    <property type="entry name" value="Immunoglobulins"/>
    <property type="match status" value="1"/>
</dbReference>
<dbReference type="InterPro" id="IPR006047">
    <property type="entry name" value="GH13_cat_dom"/>
</dbReference>
<evidence type="ECO:0000256" key="4">
    <source>
        <dbReference type="ARBA" id="ARBA00012268"/>
    </source>
</evidence>
<dbReference type="SMART" id="SM00642">
    <property type="entry name" value="Aamy"/>
    <property type="match status" value="1"/>
</dbReference>
<evidence type="ECO:0000256" key="14">
    <source>
        <dbReference type="PIRNR" id="PIRNR006337"/>
    </source>
</evidence>
<feature type="binding site" evidence="16">
    <location>
        <begin position="322"/>
        <end position="326"/>
    </location>
    <ligand>
        <name>substrate</name>
    </ligand>
</feature>
<dbReference type="SUPFAM" id="SSF81296">
    <property type="entry name" value="E set domains"/>
    <property type="match status" value="1"/>
</dbReference>
<keyword evidence="7 14" id="KW-0378">Hydrolase</keyword>
<gene>
    <name evidence="19" type="primary">treZ</name>
    <name evidence="19" type="ORF">K8I29_10740</name>
</gene>
<evidence type="ECO:0000256" key="1">
    <source>
        <dbReference type="ARBA" id="ARBA00004496"/>
    </source>
</evidence>
<evidence type="ECO:0000256" key="12">
    <source>
        <dbReference type="ARBA" id="ARBA00034013"/>
    </source>
</evidence>
<dbReference type="CDD" id="cd02853">
    <property type="entry name" value="E_set_MTHase_like_N"/>
    <property type="match status" value="1"/>
</dbReference>
<feature type="active site" description="Proton donor" evidence="15">
    <location>
        <position position="297"/>
    </location>
</feature>
<keyword evidence="8" id="KW-0119">Carbohydrate metabolism</keyword>
<dbReference type="NCBIfam" id="TIGR02402">
    <property type="entry name" value="trehalose_TreZ"/>
    <property type="match status" value="1"/>
</dbReference>
<accession>A0A953J6Q0</accession>
<evidence type="ECO:0000256" key="10">
    <source>
        <dbReference type="ARBA" id="ARBA00032057"/>
    </source>
</evidence>
<dbReference type="PANTHER" id="PTHR43651:SF11">
    <property type="entry name" value="MALTO-OLIGOSYLTREHALOSE TREHALOHYDROLASE"/>
    <property type="match status" value="1"/>
</dbReference>
<dbReference type="PIRSF" id="PIRSF006337">
    <property type="entry name" value="Trehalose_TreZ"/>
    <property type="match status" value="1"/>
</dbReference>
<feature type="site" description="Transition state stabilizer" evidence="17">
    <location>
        <position position="391"/>
    </location>
</feature>
<evidence type="ECO:0000256" key="9">
    <source>
        <dbReference type="ARBA" id="ARBA00023295"/>
    </source>
</evidence>
<dbReference type="InterPro" id="IPR004193">
    <property type="entry name" value="Glyco_hydro_13_N"/>
</dbReference>
<evidence type="ECO:0000256" key="13">
    <source>
        <dbReference type="NCBIfam" id="TIGR02402"/>
    </source>
</evidence>
<keyword evidence="6" id="KW-0963">Cytoplasm</keyword>
<reference evidence="19" key="1">
    <citation type="journal article" date="2021" name="bioRxiv">
        <title>Unraveling nitrogen, sulfur and carbon metabolic pathways and microbial community transcriptional responses to substrate deprivation and toxicity stresses in a bioreactor mimicking anoxic brackish coastal sediment conditions.</title>
        <authorList>
            <person name="Martins P.D."/>
            <person name="Echeveste M.J."/>
            <person name="Arshad A."/>
            <person name="Kurth J."/>
            <person name="Ouboter H."/>
            <person name="Jetten M.S.M."/>
            <person name="Welte C.U."/>
        </authorList>
    </citation>
    <scope>NUCLEOTIDE SEQUENCE</scope>
    <source>
        <strain evidence="19">MAG_39</strain>
    </source>
</reference>
<evidence type="ECO:0000256" key="11">
    <source>
        <dbReference type="ARBA" id="ARBA00033284"/>
    </source>
</evidence>
<feature type="active site" description="Nucleophile" evidence="15">
    <location>
        <position position="260"/>
    </location>
</feature>
<reference evidence="19" key="2">
    <citation type="submission" date="2021-08" db="EMBL/GenBank/DDBJ databases">
        <authorList>
            <person name="Dalcin Martins P."/>
        </authorList>
    </citation>
    <scope>NUCLEOTIDE SEQUENCE</scope>
    <source>
        <strain evidence="19">MAG_39</strain>
    </source>
</reference>
<dbReference type="CDD" id="cd11325">
    <property type="entry name" value="AmyAc_GTHase"/>
    <property type="match status" value="1"/>
</dbReference>
<protein>
    <recommendedName>
        <fullName evidence="5 13">Malto-oligosyltrehalose trehalohydrolase</fullName>
        <shortName evidence="14">MTHase</shortName>
        <ecNumber evidence="4 13">3.2.1.141</ecNumber>
    </recommendedName>
    <alternativeName>
        <fullName evidence="11 14">4-alpha-D-((1-&gt;4)-alpha-D-glucano)trehalose trehalohydrolase</fullName>
    </alternativeName>
    <alternativeName>
        <fullName evidence="10 14">Maltooligosyl trehalose trehalohydrolase</fullName>
    </alternativeName>
</protein>
<feature type="domain" description="Glycosyl hydrolase family 13 catalytic" evidence="18">
    <location>
        <begin position="114"/>
        <end position="458"/>
    </location>
</feature>
<comment type="subcellular location">
    <subcellularLocation>
        <location evidence="1 15">Cytoplasm</location>
    </subcellularLocation>
</comment>
<dbReference type="EC" id="3.2.1.141" evidence="4 13"/>
<evidence type="ECO:0000256" key="5">
    <source>
        <dbReference type="ARBA" id="ARBA00015938"/>
    </source>
</evidence>
<dbReference type="GO" id="GO:0033942">
    <property type="term" value="F:4-alpha-D-(1-&gt;4)-alpha-D-glucanotrehalose trehalohydrolase activity"/>
    <property type="evidence" value="ECO:0007669"/>
    <property type="project" value="UniProtKB-EC"/>
</dbReference>